<evidence type="ECO:0000313" key="2">
    <source>
        <dbReference type="Proteomes" id="UP000826195"/>
    </source>
</evidence>
<sequence length="160" mass="17788">MNLLSLTQKDPIIQSDRRGITRASSRASPIPQGILRAFRHQVEYQYSKTALLPDGSIERLQRNARCVVAEPTTSSRHREIFSGSTTVSNLSLAPTQIGANLPYRGPSLVPVVVKSIEKCHRDRVRGREIHALDRMRSEPKAGWRVRALKVPARTATARAG</sequence>
<dbReference type="EMBL" id="JAHXZJ010002609">
    <property type="protein sequence ID" value="KAH0539457.1"/>
    <property type="molecule type" value="Genomic_DNA"/>
</dbReference>
<comment type="caution">
    <text evidence="1">The sequence shown here is derived from an EMBL/GenBank/DDBJ whole genome shotgun (WGS) entry which is preliminary data.</text>
</comment>
<keyword evidence="2" id="KW-1185">Reference proteome</keyword>
<organism evidence="1 2">
    <name type="scientific">Cotesia glomerata</name>
    <name type="common">Lepidopteran parasitic wasp</name>
    <name type="synonym">Apanteles glomeratus</name>
    <dbReference type="NCBI Taxonomy" id="32391"/>
    <lineage>
        <taxon>Eukaryota</taxon>
        <taxon>Metazoa</taxon>
        <taxon>Ecdysozoa</taxon>
        <taxon>Arthropoda</taxon>
        <taxon>Hexapoda</taxon>
        <taxon>Insecta</taxon>
        <taxon>Pterygota</taxon>
        <taxon>Neoptera</taxon>
        <taxon>Endopterygota</taxon>
        <taxon>Hymenoptera</taxon>
        <taxon>Apocrita</taxon>
        <taxon>Ichneumonoidea</taxon>
        <taxon>Braconidae</taxon>
        <taxon>Microgastrinae</taxon>
        <taxon>Cotesia</taxon>
    </lineage>
</organism>
<protein>
    <submittedName>
        <fullName evidence="1">Uncharacterized protein</fullName>
    </submittedName>
</protein>
<gene>
    <name evidence="1" type="ORF">KQX54_004910</name>
</gene>
<dbReference type="AlphaFoldDB" id="A0AAV7HX62"/>
<name>A0AAV7HX62_COTGL</name>
<accession>A0AAV7HX62</accession>
<dbReference type="Proteomes" id="UP000826195">
    <property type="component" value="Unassembled WGS sequence"/>
</dbReference>
<evidence type="ECO:0000313" key="1">
    <source>
        <dbReference type="EMBL" id="KAH0539457.1"/>
    </source>
</evidence>
<reference evidence="1 2" key="1">
    <citation type="journal article" date="2021" name="J. Hered.">
        <title>A chromosome-level genome assembly of the parasitoid wasp, Cotesia glomerata (Hymenoptera: Braconidae).</title>
        <authorList>
            <person name="Pinto B.J."/>
            <person name="Weis J.J."/>
            <person name="Gamble T."/>
            <person name="Ode P.J."/>
            <person name="Paul R."/>
            <person name="Zaspel J.M."/>
        </authorList>
    </citation>
    <scope>NUCLEOTIDE SEQUENCE [LARGE SCALE GENOMIC DNA]</scope>
    <source>
        <strain evidence="1">CgM1</strain>
    </source>
</reference>
<proteinExistence type="predicted"/>